<gene>
    <name evidence="1" type="ORF">Slati_1729000</name>
</gene>
<dbReference type="PANTHER" id="PTHR46890:SF48">
    <property type="entry name" value="RNA-DIRECTED DNA POLYMERASE"/>
    <property type="match status" value="1"/>
</dbReference>
<proteinExistence type="predicted"/>
<dbReference type="EMBL" id="JACGWN010000006">
    <property type="protein sequence ID" value="KAL0446011.1"/>
    <property type="molecule type" value="Genomic_DNA"/>
</dbReference>
<dbReference type="AlphaFoldDB" id="A0AAW2WYZ1"/>
<organism evidence="1">
    <name type="scientific">Sesamum latifolium</name>
    <dbReference type="NCBI Taxonomy" id="2727402"/>
    <lineage>
        <taxon>Eukaryota</taxon>
        <taxon>Viridiplantae</taxon>
        <taxon>Streptophyta</taxon>
        <taxon>Embryophyta</taxon>
        <taxon>Tracheophyta</taxon>
        <taxon>Spermatophyta</taxon>
        <taxon>Magnoliopsida</taxon>
        <taxon>eudicotyledons</taxon>
        <taxon>Gunneridae</taxon>
        <taxon>Pentapetalae</taxon>
        <taxon>asterids</taxon>
        <taxon>lamiids</taxon>
        <taxon>Lamiales</taxon>
        <taxon>Pedaliaceae</taxon>
        <taxon>Sesamum</taxon>
    </lineage>
</organism>
<sequence length="178" mass="20204">MVEIDEVLSSVGTRVTLELNGCLVLPFTADEVRLAMWYGSSYFPGWFPPLFFQKFCHIIDVNVSTCVLHFLNFRTSMSAMHYTHIVLIPKTVSPESMSQFRPTLLCNVIYKIASKALTNRLKLCMDFIISPSQSAFTSGRLISDNVLLAYELSHFMKHKRRGRKGLVALKLDMSKACD</sequence>
<reference evidence="1" key="2">
    <citation type="journal article" date="2024" name="Plant">
        <title>Genomic evolution and insights into agronomic trait innovations of Sesamum species.</title>
        <authorList>
            <person name="Miao H."/>
            <person name="Wang L."/>
            <person name="Qu L."/>
            <person name="Liu H."/>
            <person name="Sun Y."/>
            <person name="Le M."/>
            <person name="Wang Q."/>
            <person name="Wei S."/>
            <person name="Zheng Y."/>
            <person name="Lin W."/>
            <person name="Duan Y."/>
            <person name="Cao H."/>
            <person name="Xiong S."/>
            <person name="Wang X."/>
            <person name="Wei L."/>
            <person name="Li C."/>
            <person name="Ma Q."/>
            <person name="Ju M."/>
            <person name="Zhao R."/>
            <person name="Li G."/>
            <person name="Mu C."/>
            <person name="Tian Q."/>
            <person name="Mei H."/>
            <person name="Zhang T."/>
            <person name="Gao T."/>
            <person name="Zhang H."/>
        </authorList>
    </citation>
    <scope>NUCLEOTIDE SEQUENCE</scope>
    <source>
        <strain evidence="1">KEN1</strain>
    </source>
</reference>
<evidence type="ECO:0000313" key="1">
    <source>
        <dbReference type="EMBL" id="KAL0446011.1"/>
    </source>
</evidence>
<dbReference type="InterPro" id="IPR052343">
    <property type="entry name" value="Retrotransposon-Effector_Assoc"/>
</dbReference>
<accession>A0AAW2WYZ1</accession>
<protein>
    <recommendedName>
        <fullName evidence="2">Reverse transcriptase domain-containing protein</fullName>
    </recommendedName>
</protein>
<reference evidence="1" key="1">
    <citation type="submission" date="2020-06" db="EMBL/GenBank/DDBJ databases">
        <authorList>
            <person name="Li T."/>
            <person name="Hu X."/>
            <person name="Zhang T."/>
            <person name="Song X."/>
            <person name="Zhang H."/>
            <person name="Dai N."/>
            <person name="Sheng W."/>
            <person name="Hou X."/>
            <person name="Wei L."/>
        </authorList>
    </citation>
    <scope>NUCLEOTIDE SEQUENCE</scope>
    <source>
        <strain evidence="1">KEN1</strain>
        <tissue evidence="1">Leaf</tissue>
    </source>
</reference>
<evidence type="ECO:0008006" key="2">
    <source>
        <dbReference type="Google" id="ProtNLM"/>
    </source>
</evidence>
<name>A0AAW2WYZ1_9LAMI</name>
<comment type="caution">
    <text evidence="1">The sequence shown here is derived from an EMBL/GenBank/DDBJ whole genome shotgun (WGS) entry which is preliminary data.</text>
</comment>
<dbReference type="PANTHER" id="PTHR46890">
    <property type="entry name" value="NON-LTR RETROLELEMENT REVERSE TRANSCRIPTASE-LIKE PROTEIN-RELATED"/>
    <property type="match status" value="1"/>
</dbReference>